<dbReference type="GO" id="GO:0008289">
    <property type="term" value="F:lipid binding"/>
    <property type="evidence" value="ECO:0007669"/>
    <property type="project" value="UniProtKB-KW"/>
</dbReference>
<feature type="chain" id="PRO_5044723182" evidence="3">
    <location>
        <begin position="25"/>
        <end position="106"/>
    </location>
</feature>
<keyword evidence="3" id="KW-0732">Signal</keyword>
<protein>
    <submittedName>
        <fullName evidence="5">Non-specific lipid-transfer protein AKCS9</fullName>
    </submittedName>
</protein>
<dbReference type="InterPro" id="IPR033872">
    <property type="entry name" value="nsLTP2"/>
</dbReference>
<dbReference type="PANTHER" id="PTHR33214">
    <property type="entry name" value="BIFUNCTIONAL INHIBITOR/LIPID-TRANSFER PROTEIN/SEED STORAGE 2S ALBUMIN SUPERFAMILY PROTEIN"/>
    <property type="match status" value="1"/>
</dbReference>
<dbReference type="EMBL" id="JBANAX010000489">
    <property type="protein sequence ID" value="KAL1207020.1"/>
    <property type="molecule type" value="Genomic_DNA"/>
</dbReference>
<dbReference type="AlphaFoldDB" id="A0ABD1AJS2"/>
<accession>A0ABD1AJS2</accession>
<dbReference type="Proteomes" id="UP001558713">
    <property type="component" value="Unassembled WGS sequence"/>
</dbReference>
<gene>
    <name evidence="6" type="ORF">V5N11_009168</name>
    <name evidence="5" type="ORF">V5N11_029834</name>
</gene>
<evidence type="ECO:0000256" key="1">
    <source>
        <dbReference type="ARBA" id="ARBA00022448"/>
    </source>
</evidence>
<dbReference type="CDD" id="cd01959">
    <property type="entry name" value="nsLTP2"/>
    <property type="match status" value="1"/>
</dbReference>
<evidence type="ECO:0000313" key="6">
    <source>
        <dbReference type="EMBL" id="KAL1226068.1"/>
    </source>
</evidence>
<name>A0ABD1AJS2_CARAN</name>
<comment type="caution">
    <text evidence="5">The sequence shown here is derived from an EMBL/GenBank/DDBJ whole genome shotgun (WGS) entry which is preliminary data.</text>
</comment>
<feature type="domain" description="Bifunctional inhibitor/plant lipid transfer protein/seed storage helical" evidence="4">
    <location>
        <begin position="38"/>
        <end position="103"/>
    </location>
</feature>
<feature type="signal peptide" evidence="3">
    <location>
        <begin position="1"/>
        <end position="24"/>
    </location>
</feature>
<dbReference type="Pfam" id="PF00234">
    <property type="entry name" value="Tryp_alpha_amyl"/>
    <property type="match status" value="1"/>
</dbReference>
<organism evidence="5 7">
    <name type="scientific">Cardamine amara subsp. amara</name>
    <dbReference type="NCBI Taxonomy" id="228776"/>
    <lineage>
        <taxon>Eukaryota</taxon>
        <taxon>Viridiplantae</taxon>
        <taxon>Streptophyta</taxon>
        <taxon>Embryophyta</taxon>
        <taxon>Tracheophyta</taxon>
        <taxon>Spermatophyta</taxon>
        <taxon>Magnoliopsida</taxon>
        <taxon>eudicotyledons</taxon>
        <taxon>Gunneridae</taxon>
        <taxon>Pentapetalae</taxon>
        <taxon>rosids</taxon>
        <taxon>malvids</taxon>
        <taxon>Brassicales</taxon>
        <taxon>Brassicaceae</taxon>
        <taxon>Cardamineae</taxon>
        <taxon>Cardamine</taxon>
    </lineage>
</organism>
<sequence>MKFITFVLIVFVIGAMLSPVPIRATVVEGSGGEVDVTCVATELRPCLPALTLGGNPTDECCTKLNEQKPCLCDYIKNPAYSKYVSSPNARKVLAACNVPYPSCGNS</sequence>
<keyword evidence="7" id="KW-1185">Reference proteome</keyword>
<dbReference type="SUPFAM" id="SSF47699">
    <property type="entry name" value="Bifunctional inhibitor/lipid-transfer protein/seed storage 2S albumin"/>
    <property type="match status" value="1"/>
</dbReference>
<evidence type="ECO:0000256" key="3">
    <source>
        <dbReference type="SAM" id="SignalP"/>
    </source>
</evidence>
<dbReference type="InterPro" id="IPR036312">
    <property type="entry name" value="Bifun_inhib/LTP/seed_sf"/>
</dbReference>
<reference evidence="5 7" key="1">
    <citation type="submission" date="2024-04" db="EMBL/GenBank/DDBJ databases">
        <title>Genome assembly C_amara_ONT_v2.</title>
        <authorList>
            <person name="Yant L."/>
            <person name="Moore C."/>
            <person name="Slenker M."/>
        </authorList>
    </citation>
    <scope>NUCLEOTIDE SEQUENCE [LARGE SCALE GENOMIC DNA]</scope>
    <source>
        <tissue evidence="5">Leaf</tissue>
    </source>
</reference>
<dbReference type="EMBL" id="JBANAX010000013">
    <property type="protein sequence ID" value="KAL1226068.1"/>
    <property type="molecule type" value="Genomic_DNA"/>
</dbReference>
<dbReference type="Gene3D" id="1.10.110.10">
    <property type="entry name" value="Plant lipid-transfer and hydrophobic proteins"/>
    <property type="match status" value="1"/>
</dbReference>
<dbReference type="InterPro" id="IPR016140">
    <property type="entry name" value="Bifunc_inhib/LTP/seed_store"/>
</dbReference>
<evidence type="ECO:0000259" key="4">
    <source>
        <dbReference type="SMART" id="SM00499"/>
    </source>
</evidence>
<dbReference type="PANTHER" id="PTHR33214:SF82">
    <property type="entry name" value="BIFUNCTIONAL INHIBITOR_LIPID-TRANSFER PROTEIN_SEED STORAGE 2S ALBUMIN SUPERFAMILY PROTEIN"/>
    <property type="match status" value="1"/>
</dbReference>
<evidence type="ECO:0000256" key="2">
    <source>
        <dbReference type="ARBA" id="ARBA00023121"/>
    </source>
</evidence>
<evidence type="ECO:0000313" key="5">
    <source>
        <dbReference type="EMBL" id="KAL1207020.1"/>
    </source>
</evidence>
<keyword evidence="1" id="KW-0813">Transport</keyword>
<proteinExistence type="predicted"/>
<evidence type="ECO:0000313" key="7">
    <source>
        <dbReference type="Proteomes" id="UP001558713"/>
    </source>
</evidence>
<dbReference type="SMART" id="SM00499">
    <property type="entry name" value="AAI"/>
    <property type="match status" value="1"/>
</dbReference>
<keyword evidence="2" id="KW-0446">Lipid-binding</keyword>